<proteinExistence type="predicted"/>
<protein>
    <recommendedName>
        <fullName evidence="1">3-keto-alpha-glucoside-1,2-lyase/3-keto-2-hydroxy-glucal hydratase domain-containing protein</fullName>
    </recommendedName>
</protein>
<dbReference type="KEGG" id="nar:Saro_3573"/>
<dbReference type="Proteomes" id="UP000009134">
    <property type="component" value="Plasmid pNL2"/>
</dbReference>
<geneLocation type="plasmid" evidence="2 3">
    <name>pNL2</name>
</geneLocation>
<gene>
    <name evidence="2" type="ordered locus">Saro_3573</name>
</gene>
<dbReference type="RefSeq" id="WP_011906820.1">
    <property type="nucleotide sequence ID" value="NC_009427.1"/>
</dbReference>
<dbReference type="eggNOG" id="ENOG502Z7HW">
    <property type="taxonomic scope" value="Bacteria"/>
</dbReference>
<evidence type="ECO:0000313" key="2">
    <source>
        <dbReference type="EMBL" id="ABP64433.1"/>
    </source>
</evidence>
<accession>A4XES2</accession>
<dbReference type="EMBL" id="CP000677">
    <property type="protein sequence ID" value="ABP64433.1"/>
    <property type="molecule type" value="Genomic_DNA"/>
</dbReference>
<dbReference type="Gene3D" id="2.60.120.560">
    <property type="entry name" value="Exo-inulinase, domain 1"/>
    <property type="match status" value="1"/>
</dbReference>
<reference evidence="2 3" key="1">
    <citation type="submission" date="2007-04" db="EMBL/GenBank/DDBJ databases">
        <title>Complete sequence of plasmid pNL2 of Novosphingobium aromaticivorans DSM 12444.</title>
        <authorList>
            <consortium name="US DOE Joint Genome Institute"/>
            <person name="Copeland A."/>
            <person name="Lucas S."/>
            <person name="Lapidus A."/>
            <person name="Barry K."/>
            <person name="Detter J.C."/>
            <person name="Glavina del Rio T."/>
            <person name="Hammon N."/>
            <person name="Israni S."/>
            <person name="Dalin E."/>
            <person name="Tice H."/>
            <person name="Pitluck S."/>
            <person name="Chertkov O."/>
            <person name="Han C."/>
            <person name="Thomson S."/>
            <person name="Schmutz J."/>
            <person name="Larimer F."/>
            <person name="Land M."/>
            <person name="Kyrpides N."/>
            <person name="Ivanova N."/>
            <person name="Fredrickson J."/>
            <person name="Romine M.F."/>
            <person name="Richardson P."/>
        </authorList>
    </citation>
    <scope>NUCLEOTIDE SEQUENCE [LARGE SCALE GENOMIC DNA]</scope>
    <source>
        <strain evidence="3">ATCC 700278 / DSM 12444 / CCUG 56034 / CIP 105152 / NBRC 16084 / F199</strain>
        <plasmid evidence="2 3">pNL2</plasmid>
    </source>
</reference>
<dbReference type="InterPro" id="IPR006311">
    <property type="entry name" value="TAT_signal"/>
</dbReference>
<evidence type="ECO:0000259" key="1">
    <source>
        <dbReference type="Pfam" id="PF06439"/>
    </source>
</evidence>
<dbReference type="PROSITE" id="PS51318">
    <property type="entry name" value="TAT"/>
    <property type="match status" value="1"/>
</dbReference>
<dbReference type="HOGENOM" id="CLU_073042_1_1_5"/>
<dbReference type="GO" id="GO:0016787">
    <property type="term" value="F:hydrolase activity"/>
    <property type="evidence" value="ECO:0007669"/>
    <property type="project" value="InterPro"/>
</dbReference>
<keyword evidence="3" id="KW-1185">Reference proteome</keyword>
<evidence type="ECO:0000313" key="3">
    <source>
        <dbReference type="Proteomes" id="UP000009134"/>
    </source>
</evidence>
<name>A4XES2_NOVAD</name>
<keyword evidence="2" id="KW-0614">Plasmid</keyword>
<feature type="domain" description="3-keto-alpha-glucoside-1,2-lyase/3-keto-2-hydroxy-glucal hydratase" evidence="1">
    <location>
        <begin position="38"/>
        <end position="271"/>
    </location>
</feature>
<organism evidence="2 3">
    <name type="scientific">Novosphingobium aromaticivorans (strain ATCC 700278 / DSM 12444 / CCUG 56034 / CIP 105152 / NBRC 16084 / F199)</name>
    <dbReference type="NCBI Taxonomy" id="279238"/>
    <lineage>
        <taxon>Bacteria</taxon>
        <taxon>Pseudomonadati</taxon>
        <taxon>Pseudomonadota</taxon>
        <taxon>Alphaproteobacteria</taxon>
        <taxon>Sphingomonadales</taxon>
        <taxon>Sphingomonadaceae</taxon>
        <taxon>Novosphingobium</taxon>
    </lineage>
</organism>
<dbReference type="AlphaFoldDB" id="A4XES2"/>
<dbReference type="InterPro" id="IPR010496">
    <property type="entry name" value="AL/BT2_dom"/>
</dbReference>
<sequence length="287" mass="32100">MPSRRSILHGLAAAAASTAVPLTANRAVARAAASASPWRALFNGRDLDDWTIYQDGEGNRDAHDAIRIEKGVLHMLGSSFTGPDVNGSVRSSFGHIATRSVHGNYHLRMEFRFGERRFAPRGWQRRNSGLLYHMAPELDRLFPDCVEFQFEEGDIGDAIMVNTRALQGPLLGGTPLWPNWFPGLPADYAEPVKAGGIARQWHRHAGQYERVDEWNTIDLVAFEDQAAHLVNGRIVNTLFRMIGRDGQPLDRGRIALEFEAAEVFMRNVMIRDLAPEEIALIRKQGSY</sequence>
<dbReference type="Pfam" id="PF06439">
    <property type="entry name" value="3keto-disac_hyd"/>
    <property type="match status" value="1"/>
</dbReference>